<name>A0AAW8JPP3_9GAMM</name>
<proteinExistence type="predicted"/>
<dbReference type="RefSeq" id="WP_277090664.1">
    <property type="nucleotide sequence ID" value="NZ_JAKVJG010000005.1"/>
</dbReference>
<keyword evidence="1" id="KW-0732">Signal</keyword>
<comment type="caution">
    <text evidence="2">The sequence shown here is derived from an EMBL/GenBank/DDBJ whole genome shotgun (WGS) entry which is preliminary data.</text>
</comment>
<feature type="chain" id="PRO_5043398486" evidence="1">
    <location>
        <begin position="21"/>
        <end position="141"/>
    </location>
</feature>
<evidence type="ECO:0000313" key="3">
    <source>
        <dbReference type="Proteomes" id="UP001243195"/>
    </source>
</evidence>
<organism evidence="2 3">
    <name type="scientific">Acinetobacter gerneri</name>
    <dbReference type="NCBI Taxonomy" id="202952"/>
    <lineage>
        <taxon>Bacteria</taxon>
        <taxon>Pseudomonadati</taxon>
        <taxon>Pseudomonadota</taxon>
        <taxon>Gammaproteobacteria</taxon>
        <taxon>Moraxellales</taxon>
        <taxon>Moraxellaceae</taxon>
        <taxon>Acinetobacter</taxon>
    </lineage>
</organism>
<protein>
    <submittedName>
        <fullName evidence="2">Uncharacterized protein</fullName>
    </submittedName>
</protein>
<evidence type="ECO:0000313" key="2">
    <source>
        <dbReference type="EMBL" id="MDQ9073228.1"/>
    </source>
</evidence>
<evidence type="ECO:0000256" key="1">
    <source>
        <dbReference type="SAM" id="SignalP"/>
    </source>
</evidence>
<feature type="signal peptide" evidence="1">
    <location>
        <begin position="1"/>
        <end position="20"/>
    </location>
</feature>
<dbReference type="Proteomes" id="UP001243195">
    <property type="component" value="Unassembled WGS sequence"/>
</dbReference>
<sequence>MLKKLAFVTLSLGMAMQAQAFEKSQVNLDKDFWGTWTIFNAQKKCSETYQFKKPGQFQYNSLQKRMSGSFAVMRNNNDPKALDILTLKVTADNKQASCGGAAHDFNNSQLNFTLKWVSAKTAQICQDTAGKQCTSLYLIKQ</sequence>
<dbReference type="EMBL" id="JAVIDA010000037">
    <property type="protein sequence ID" value="MDQ9073228.1"/>
    <property type="molecule type" value="Genomic_DNA"/>
</dbReference>
<accession>A0AAW8JPP3</accession>
<reference evidence="2" key="1">
    <citation type="submission" date="2023-08" db="EMBL/GenBank/DDBJ databases">
        <title>Emergence of clinically-relevant ST2 carbapenem-resistant Acinetobacter baumannii strains in hospital sewages in Zhejiang, East of China.</title>
        <authorList>
            <person name="Kaichao C."/>
            <person name="Zhang R."/>
        </authorList>
    </citation>
    <scope>NUCLEOTIDE SEQUENCE</scope>
    <source>
        <strain evidence="2">M-SY-60</strain>
    </source>
</reference>
<gene>
    <name evidence="2" type="ORF">RFH51_17395</name>
</gene>
<dbReference type="AlphaFoldDB" id="A0AAW8JPP3"/>